<dbReference type="AlphaFoldDB" id="A0A0C3AV83"/>
<reference evidence="1 2" key="1">
    <citation type="submission" date="2014-04" db="EMBL/GenBank/DDBJ databases">
        <authorList>
            <consortium name="DOE Joint Genome Institute"/>
            <person name="Kuo A."/>
            <person name="Zuccaro A."/>
            <person name="Kohler A."/>
            <person name="Nagy L.G."/>
            <person name="Floudas D."/>
            <person name="Copeland A."/>
            <person name="Barry K.W."/>
            <person name="Cichocki N."/>
            <person name="Veneault-Fourrey C."/>
            <person name="LaButti K."/>
            <person name="Lindquist E.A."/>
            <person name="Lipzen A."/>
            <person name="Lundell T."/>
            <person name="Morin E."/>
            <person name="Murat C."/>
            <person name="Sun H."/>
            <person name="Tunlid A."/>
            <person name="Henrissat B."/>
            <person name="Grigoriev I.V."/>
            <person name="Hibbett D.S."/>
            <person name="Martin F."/>
            <person name="Nordberg H.P."/>
            <person name="Cantor M.N."/>
            <person name="Hua S.X."/>
        </authorList>
    </citation>
    <scope>NUCLEOTIDE SEQUENCE [LARGE SCALE GENOMIC DNA]</scope>
    <source>
        <strain evidence="1 2">MAFF 305830</strain>
    </source>
</reference>
<organism evidence="1 2">
    <name type="scientific">Serendipita vermifera MAFF 305830</name>
    <dbReference type="NCBI Taxonomy" id="933852"/>
    <lineage>
        <taxon>Eukaryota</taxon>
        <taxon>Fungi</taxon>
        <taxon>Dikarya</taxon>
        <taxon>Basidiomycota</taxon>
        <taxon>Agaricomycotina</taxon>
        <taxon>Agaricomycetes</taxon>
        <taxon>Sebacinales</taxon>
        <taxon>Serendipitaceae</taxon>
        <taxon>Serendipita</taxon>
    </lineage>
</organism>
<gene>
    <name evidence="1" type="ORF">M408DRAFT_266357</name>
</gene>
<evidence type="ECO:0000313" key="2">
    <source>
        <dbReference type="Proteomes" id="UP000054097"/>
    </source>
</evidence>
<proteinExistence type="predicted"/>
<name>A0A0C3AV83_SERVB</name>
<protein>
    <submittedName>
        <fullName evidence="1">Uncharacterized protein</fullName>
    </submittedName>
</protein>
<accession>A0A0C3AV83</accession>
<dbReference type="Proteomes" id="UP000054097">
    <property type="component" value="Unassembled WGS sequence"/>
</dbReference>
<dbReference type="HOGENOM" id="CLU_2135082_0_0_1"/>
<reference evidence="2" key="2">
    <citation type="submission" date="2015-01" db="EMBL/GenBank/DDBJ databases">
        <title>Evolutionary Origins and Diversification of the Mycorrhizal Mutualists.</title>
        <authorList>
            <consortium name="DOE Joint Genome Institute"/>
            <consortium name="Mycorrhizal Genomics Consortium"/>
            <person name="Kohler A."/>
            <person name="Kuo A."/>
            <person name="Nagy L.G."/>
            <person name="Floudas D."/>
            <person name="Copeland A."/>
            <person name="Barry K.W."/>
            <person name="Cichocki N."/>
            <person name="Veneault-Fourrey C."/>
            <person name="LaButti K."/>
            <person name="Lindquist E.A."/>
            <person name="Lipzen A."/>
            <person name="Lundell T."/>
            <person name="Morin E."/>
            <person name="Murat C."/>
            <person name="Riley R."/>
            <person name="Ohm R."/>
            <person name="Sun H."/>
            <person name="Tunlid A."/>
            <person name="Henrissat B."/>
            <person name="Grigoriev I.V."/>
            <person name="Hibbett D.S."/>
            <person name="Martin F."/>
        </authorList>
    </citation>
    <scope>NUCLEOTIDE SEQUENCE [LARGE SCALE GENOMIC DNA]</scope>
    <source>
        <strain evidence="2">MAFF 305830</strain>
    </source>
</reference>
<evidence type="ECO:0000313" key="1">
    <source>
        <dbReference type="EMBL" id="KIM23136.1"/>
    </source>
</evidence>
<keyword evidence="2" id="KW-1185">Reference proteome</keyword>
<dbReference type="EMBL" id="KN824342">
    <property type="protein sequence ID" value="KIM23136.1"/>
    <property type="molecule type" value="Genomic_DNA"/>
</dbReference>
<sequence length="113" mass="13332">MSTVLKYHNQFHLGIRASKSFRTRWQMRSCTLTPSTIAKYGAGADCSIRPHHHQPTLRNQKSNANYRRFLPDRRQHKSQTVLWMHDQAHRVFAEPTEDADCVRDVRACRNRED</sequence>